<dbReference type="PANTHER" id="PTHR19303:SF74">
    <property type="entry name" value="POGO TRANSPOSABLE ELEMENT WITH KRAB DOMAIN"/>
    <property type="match status" value="1"/>
</dbReference>
<comment type="subcellular location">
    <subcellularLocation>
        <location evidence="1">Nucleus</location>
    </subcellularLocation>
</comment>
<dbReference type="InterPro" id="IPR013083">
    <property type="entry name" value="Znf_RING/FYVE/PHD"/>
</dbReference>
<evidence type="ECO:0000256" key="2">
    <source>
        <dbReference type="ARBA" id="ARBA00022723"/>
    </source>
</evidence>
<evidence type="ECO:0000256" key="4">
    <source>
        <dbReference type="ARBA" id="ARBA00022833"/>
    </source>
</evidence>
<dbReference type="GeneID" id="100573992"/>
<dbReference type="GO" id="GO:0008270">
    <property type="term" value="F:zinc ion binding"/>
    <property type="evidence" value="ECO:0007669"/>
    <property type="project" value="UniProtKB-KW"/>
</dbReference>
<feature type="compositionally biased region" description="Polar residues" evidence="5">
    <location>
        <begin position="439"/>
        <end position="457"/>
    </location>
</feature>
<dbReference type="InterPro" id="IPR004875">
    <property type="entry name" value="DDE_SF_endonuclease_dom"/>
</dbReference>
<dbReference type="GO" id="GO:0005634">
    <property type="term" value="C:nucleus"/>
    <property type="evidence" value="ECO:0007669"/>
    <property type="project" value="UniProtKB-SubCell"/>
</dbReference>
<sequence length="607" mass="69025">MPRKYERTSVRKSWENKDMEVAILDVTRKVLSVNAAALKYKIPEPTLRRYLKKMIHPLEGEEFRIEFPQNLGRFKKTFSAAQVEELKQYVTDIDKRAFGLSRKQFANVCFDYAEKNGVIHRFNTEKKSAGEGFIREFMRECGLTMRKPESTSVARLMAFNRVNVSNFFELLRDVRLKYSFTAEQIYNVDETGFSTVATKTPKVITPVGTRRVIKISSAERGVTVTCVCAMSATGNYIPPFFIYPRVRMNPKFLEGAPPGLAALPHISGWMTATNFVNYLKHFSSHTRPSTQRPVLLLMDNHASHVTLEAITFCRENGIVMLGFPPHTSHRLQPLDVGVYGPLKTSYSQACDDFLVSNPGICISITHIPKIFGTAYLKVATIQTAVNAFRATGIEPYDSNIFRDEDFQPSLTTDIQSVESTAPAFERQPEILFENTNSAISPTANDSFENQHPQPQTELTPSTSSALPPLPVASKKTARKPRKKLPSFLLSGTPVKEALEQKRKEQEEKELKRQKRLTEKSKKKKARRQLDFPSSSDDEPSIPVPYIDTDDDMDPPEEEDKLCIICSEEGKDELWYQCYKCFKWAHSECSGWDQIQASHRPYKCDFCS</sequence>
<dbReference type="SUPFAM" id="SSF46689">
    <property type="entry name" value="Homeodomain-like"/>
    <property type="match status" value="1"/>
</dbReference>
<evidence type="ECO:0000256" key="3">
    <source>
        <dbReference type="ARBA" id="ARBA00022771"/>
    </source>
</evidence>
<dbReference type="Gene3D" id="1.10.10.60">
    <property type="entry name" value="Homeodomain-like"/>
    <property type="match status" value="1"/>
</dbReference>
<feature type="compositionally biased region" description="Basic and acidic residues" evidence="5">
    <location>
        <begin position="496"/>
        <end position="519"/>
    </location>
</feature>
<feature type="compositionally biased region" description="Basic residues" evidence="5">
    <location>
        <begin position="475"/>
        <end position="484"/>
    </location>
</feature>
<proteinExistence type="predicted"/>
<dbReference type="Gene3D" id="3.30.420.10">
    <property type="entry name" value="Ribonuclease H-like superfamily/Ribonuclease H"/>
    <property type="match status" value="1"/>
</dbReference>
<keyword evidence="2" id="KW-0479">Metal-binding</keyword>
<keyword evidence="4" id="KW-0862">Zinc</keyword>
<dbReference type="InterPro" id="IPR036397">
    <property type="entry name" value="RNaseH_sf"/>
</dbReference>
<dbReference type="InterPro" id="IPR009057">
    <property type="entry name" value="Homeodomain-like_sf"/>
</dbReference>
<feature type="domain" description="Zinc finger PHD-type" evidence="6">
    <location>
        <begin position="561"/>
        <end position="607"/>
    </location>
</feature>
<dbReference type="KEGG" id="api:100573992"/>
<dbReference type="CDD" id="cd15517">
    <property type="entry name" value="PHD_TCF19_like"/>
    <property type="match status" value="1"/>
</dbReference>
<evidence type="ECO:0000313" key="7">
    <source>
        <dbReference type="EnsemblMetazoa" id="XP_003241663.1"/>
    </source>
</evidence>
<dbReference type="InterPro" id="IPR050863">
    <property type="entry name" value="CenT-Element_Derived"/>
</dbReference>
<dbReference type="Pfam" id="PF03184">
    <property type="entry name" value="DDE_1"/>
    <property type="match status" value="1"/>
</dbReference>
<reference evidence="7" key="2">
    <citation type="submission" date="2022-06" db="UniProtKB">
        <authorList>
            <consortium name="EnsemblMetazoa"/>
        </authorList>
    </citation>
    <scope>IDENTIFICATION</scope>
</reference>
<dbReference type="AlphaFoldDB" id="A0A8R2AA24"/>
<dbReference type="GO" id="GO:0003677">
    <property type="term" value="F:DNA binding"/>
    <property type="evidence" value="ECO:0007669"/>
    <property type="project" value="TreeGrafter"/>
</dbReference>
<dbReference type="InterPro" id="IPR001965">
    <property type="entry name" value="Znf_PHD"/>
</dbReference>
<dbReference type="OrthoDB" id="6777587at2759"/>
<dbReference type="SMART" id="SM00249">
    <property type="entry name" value="PHD"/>
    <property type="match status" value="1"/>
</dbReference>
<dbReference type="Gene3D" id="3.30.40.10">
    <property type="entry name" value="Zinc/RING finger domain, C3HC4 (zinc finger)"/>
    <property type="match status" value="1"/>
</dbReference>
<evidence type="ECO:0000313" key="8">
    <source>
        <dbReference type="Proteomes" id="UP000007819"/>
    </source>
</evidence>
<keyword evidence="3" id="KW-0863">Zinc-finger</keyword>
<dbReference type="EnsemblMetazoa" id="XM_003241615.1">
    <property type="protein sequence ID" value="XP_003241663.1"/>
    <property type="gene ID" value="LOC100573992"/>
</dbReference>
<organism evidence="7 8">
    <name type="scientific">Acyrthosiphon pisum</name>
    <name type="common">Pea aphid</name>
    <dbReference type="NCBI Taxonomy" id="7029"/>
    <lineage>
        <taxon>Eukaryota</taxon>
        <taxon>Metazoa</taxon>
        <taxon>Ecdysozoa</taxon>
        <taxon>Arthropoda</taxon>
        <taxon>Hexapoda</taxon>
        <taxon>Insecta</taxon>
        <taxon>Pterygota</taxon>
        <taxon>Neoptera</taxon>
        <taxon>Paraneoptera</taxon>
        <taxon>Hemiptera</taxon>
        <taxon>Sternorrhyncha</taxon>
        <taxon>Aphidomorpha</taxon>
        <taxon>Aphidoidea</taxon>
        <taxon>Aphididae</taxon>
        <taxon>Macrosiphini</taxon>
        <taxon>Acyrthosiphon</taxon>
    </lineage>
</organism>
<reference evidence="8" key="1">
    <citation type="submission" date="2010-06" db="EMBL/GenBank/DDBJ databases">
        <authorList>
            <person name="Jiang H."/>
            <person name="Abraham K."/>
            <person name="Ali S."/>
            <person name="Alsbrooks S.L."/>
            <person name="Anim B.N."/>
            <person name="Anosike U.S."/>
            <person name="Attaway T."/>
            <person name="Bandaranaike D.P."/>
            <person name="Battles P.K."/>
            <person name="Bell S.N."/>
            <person name="Bell A.V."/>
            <person name="Beltran B."/>
            <person name="Bickham C."/>
            <person name="Bustamante Y."/>
            <person name="Caleb T."/>
            <person name="Canada A."/>
            <person name="Cardenas V."/>
            <person name="Carter K."/>
            <person name="Chacko J."/>
            <person name="Chandrabose M.N."/>
            <person name="Chavez D."/>
            <person name="Chavez A."/>
            <person name="Chen L."/>
            <person name="Chu H.-S."/>
            <person name="Claassen K.J."/>
            <person name="Cockrell R."/>
            <person name="Collins M."/>
            <person name="Cooper J.A."/>
            <person name="Cree A."/>
            <person name="Curry S.M."/>
            <person name="Da Y."/>
            <person name="Dao M.D."/>
            <person name="Das B."/>
            <person name="Davila M.-L."/>
            <person name="Davy-Carroll L."/>
            <person name="Denson S."/>
            <person name="Dinh H."/>
            <person name="Ebong V.E."/>
            <person name="Edwards J.R."/>
            <person name="Egan A."/>
            <person name="El-Daye J."/>
            <person name="Escobedo L."/>
            <person name="Fernandez S."/>
            <person name="Fernando P.R."/>
            <person name="Flagg N."/>
            <person name="Forbes L.D."/>
            <person name="Fowler R.G."/>
            <person name="Fu Q."/>
            <person name="Gabisi R.A."/>
            <person name="Ganer J."/>
            <person name="Garbino Pronczuk A."/>
            <person name="Garcia R.M."/>
            <person name="Garner T."/>
            <person name="Garrett T.E."/>
            <person name="Gonzalez D.A."/>
            <person name="Hamid H."/>
            <person name="Hawkins E.S."/>
            <person name="Hirani K."/>
            <person name="Hogues M.E."/>
            <person name="Hollins B."/>
            <person name="Hsiao C.-H."/>
            <person name="Jabil R."/>
            <person name="James M.L."/>
            <person name="Jhangiani S.N."/>
            <person name="Johnson B."/>
            <person name="Johnson Q."/>
            <person name="Joshi V."/>
            <person name="Kalu J.B."/>
            <person name="Kam C."/>
            <person name="Kashfia A."/>
            <person name="Keebler J."/>
            <person name="Kisamo H."/>
            <person name="Kovar C.L."/>
            <person name="Lago L.A."/>
            <person name="Lai C.-Y."/>
            <person name="Laidlaw J."/>
            <person name="Lara F."/>
            <person name="Le T.-K."/>
            <person name="Lee S.L."/>
            <person name="Legall F.H."/>
            <person name="Lemon S.J."/>
            <person name="Lewis L.R."/>
            <person name="Li B."/>
            <person name="Liu Y."/>
            <person name="Liu Y.-S."/>
            <person name="Lopez J."/>
            <person name="Lozado R.J."/>
            <person name="Lu J."/>
            <person name="Madu R.C."/>
            <person name="Maheshwari M."/>
            <person name="Maheshwari R."/>
            <person name="Malloy K."/>
            <person name="Martinez E."/>
            <person name="Mathew T."/>
            <person name="Mercado I.C."/>
            <person name="Mercado C."/>
            <person name="Meyer B."/>
            <person name="Montgomery K."/>
            <person name="Morgan M.B."/>
            <person name="Munidasa M."/>
            <person name="Nazareth L.V."/>
            <person name="Nelson J."/>
            <person name="Ng B.M."/>
            <person name="Nguyen N.B."/>
            <person name="Nguyen P.Q."/>
            <person name="Nguyen T."/>
            <person name="Obregon M."/>
            <person name="Okwuonu G.O."/>
            <person name="Onwere C.G."/>
            <person name="Orozco G."/>
            <person name="Parra A."/>
            <person name="Patel S."/>
            <person name="Patil S."/>
            <person name="Perez A."/>
            <person name="Perez Y."/>
            <person name="Pham C."/>
            <person name="Primus E.L."/>
            <person name="Pu L.-L."/>
            <person name="Puazo M."/>
            <person name="Qin X."/>
            <person name="Quiroz J.B."/>
            <person name="Reese J."/>
            <person name="Richards S."/>
            <person name="Rives C.M."/>
            <person name="Robberts R."/>
            <person name="Ruiz S.J."/>
            <person name="Ruiz M.J."/>
            <person name="Santibanez J."/>
            <person name="Schneider B.W."/>
            <person name="Sisson I."/>
            <person name="Smith M."/>
            <person name="Sodergren E."/>
            <person name="Song X.-Z."/>
            <person name="Song B.B."/>
            <person name="Summersgill H."/>
            <person name="Thelus R."/>
            <person name="Thornton R.D."/>
            <person name="Trejos Z.Y."/>
            <person name="Usmani K."/>
            <person name="Vattathil S."/>
            <person name="Villasana D."/>
            <person name="Walker D.L."/>
            <person name="Wang S."/>
            <person name="Wang K."/>
            <person name="White C.S."/>
            <person name="Williams A.C."/>
            <person name="Williamson J."/>
            <person name="Wilson K."/>
            <person name="Woghiren I.O."/>
            <person name="Woodworth J.R."/>
            <person name="Worley K.C."/>
            <person name="Wright R.A."/>
            <person name="Wu W."/>
            <person name="Young L."/>
            <person name="Zhang L."/>
            <person name="Zhang J."/>
            <person name="Zhu Y."/>
            <person name="Muzny D.M."/>
            <person name="Weinstock G."/>
            <person name="Gibbs R.A."/>
        </authorList>
    </citation>
    <scope>NUCLEOTIDE SEQUENCE [LARGE SCALE GENOMIC DNA]</scope>
    <source>
        <strain evidence="8">LSR1</strain>
    </source>
</reference>
<dbReference type="PANTHER" id="PTHR19303">
    <property type="entry name" value="TRANSPOSON"/>
    <property type="match status" value="1"/>
</dbReference>
<dbReference type="SUPFAM" id="SSF57903">
    <property type="entry name" value="FYVE/PHD zinc finger"/>
    <property type="match status" value="1"/>
</dbReference>
<protein>
    <recommendedName>
        <fullName evidence="6">Zinc finger PHD-type domain-containing protein</fullName>
    </recommendedName>
</protein>
<accession>A0A8R2AA24</accession>
<feature type="region of interest" description="Disordered" evidence="5">
    <location>
        <begin position="439"/>
        <end position="553"/>
    </location>
</feature>
<evidence type="ECO:0000256" key="1">
    <source>
        <dbReference type="ARBA" id="ARBA00004123"/>
    </source>
</evidence>
<keyword evidence="8" id="KW-1185">Reference proteome</keyword>
<dbReference type="Proteomes" id="UP000007819">
    <property type="component" value="Chromosome X"/>
</dbReference>
<name>A0A8R2AA24_ACYPI</name>
<evidence type="ECO:0000256" key="5">
    <source>
        <dbReference type="SAM" id="MobiDB-lite"/>
    </source>
</evidence>
<dbReference type="InterPro" id="IPR011011">
    <property type="entry name" value="Znf_FYVE_PHD"/>
</dbReference>
<evidence type="ECO:0000259" key="6">
    <source>
        <dbReference type="SMART" id="SM00249"/>
    </source>
</evidence>
<dbReference type="RefSeq" id="XP_003241663.1">
    <property type="nucleotide sequence ID" value="XM_003241615.1"/>
</dbReference>